<organism evidence="1 2">
    <name type="scientific">Bifidobacterium mellis</name>
    <dbReference type="NCBI Taxonomy" id="1293823"/>
    <lineage>
        <taxon>Bacteria</taxon>
        <taxon>Bacillati</taxon>
        <taxon>Actinomycetota</taxon>
        <taxon>Actinomycetes</taxon>
        <taxon>Bifidobacteriales</taxon>
        <taxon>Bifidobacteriaceae</taxon>
        <taxon>Bifidobacterium</taxon>
    </lineage>
</organism>
<gene>
    <name evidence="1" type="ORF">JF70_05330</name>
</gene>
<name>A0A0F4L0J1_9BIFI</name>
<accession>A0A0F4L0J1</accession>
<keyword evidence="2" id="KW-1185">Reference proteome</keyword>
<reference evidence="1 2" key="1">
    <citation type="submission" date="2014-12" db="EMBL/GenBank/DDBJ databases">
        <title>Comparative genomics of the lactic acid bacteria isolated from the honey bee gut.</title>
        <authorList>
            <person name="Ellegaard K.M."/>
            <person name="Tamarit D."/>
            <person name="Javelind E."/>
            <person name="Olofsson T."/>
            <person name="Andersson S.G."/>
            <person name="Vasquez A."/>
        </authorList>
    </citation>
    <scope>NUCLEOTIDE SEQUENCE [LARGE SCALE GENOMIC DNA]</scope>
    <source>
        <strain evidence="1 2">Bin7</strain>
    </source>
</reference>
<dbReference type="AlphaFoldDB" id="A0A0F4L0J1"/>
<comment type="caution">
    <text evidence="1">The sequence shown here is derived from an EMBL/GenBank/DDBJ whole genome shotgun (WGS) entry which is preliminary data.</text>
</comment>
<sequence>MAPAELDNSRLGLIGFDGDLFVAGKRAENAGVRSLMSSRKQQVLNLTALSSLSLPELRARINQ</sequence>
<dbReference type="Proteomes" id="UP000033567">
    <property type="component" value="Unassembled WGS sequence"/>
</dbReference>
<dbReference type="EMBL" id="JWMF01000004">
    <property type="protein sequence ID" value="KJY51719.1"/>
    <property type="molecule type" value="Genomic_DNA"/>
</dbReference>
<proteinExistence type="predicted"/>
<dbReference type="PATRIC" id="fig|1684.5.peg.561"/>
<evidence type="ECO:0000313" key="1">
    <source>
        <dbReference type="EMBL" id="KJY51719.1"/>
    </source>
</evidence>
<evidence type="ECO:0000313" key="2">
    <source>
        <dbReference type="Proteomes" id="UP000033567"/>
    </source>
</evidence>
<protein>
    <submittedName>
        <fullName evidence="1">Uncharacterized protein</fullName>
    </submittedName>
</protein>